<dbReference type="WBParaSite" id="Pan_g4000.t1">
    <property type="protein sequence ID" value="Pan_g4000.t1"/>
    <property type="gene ID" value="Pan_g4000"/>
</dbReference>
<evidence type="ECO:0000313" key="2">
    <source>
        <dbReference type="WBParaSite" id="Pan_g4000.t1"/>
    </source>
</evidence>
<reference evidence="2" key="2">
    <citation type="submission" date="2020-10" db="UniProtKB">
        <authorList>
            <consortium name="WormBaseParasite"/>
        </authorList>
    </citation>
    <scope>IDENTIFICATION</scope>
</reference>
<evidence type="ECO:0000313" key="1">
    <source>
        <dbReference type="Proteomes" id="UP000492821"/>
    </source>
</evidence>
<keyword evidence="1" id="KW-1185">Reference proteome</keyword>
<protein>
    <submittedName>
        <fullName evidence="2">U1 small nuclear ribonucleoprotein C</fullName>
    </submittedName>
</protein>
<name>A0A7E4VYM8_PANRE</name>
<proteinExistence type="predicted"/>
<reference evidence="1" key="1">
    <citation type="journal article" date="2013" name="Genetics">
        <title>The draft genome and transcriptome of Panagrellus redivivus are shaped by the harsh demands of a free-living lifestyle.</title>
        <authorList>
            <person name="Srinivasan J."/>
            <person name="Dillman A.R."/>
            <person name="Macchietto M.G."/>
            <person name="Heikkinen L."/>
            <person name="Lakso M."/>
            <person name="Fracchia K.M."/>
            <person name="Antoshechkin I."/>
            <person name="Mortazavi A."/>
            <person name="Wong G."/>
            <person name="Sternberg P.W."/>
        </authorList>
    </citation>
    <scope>NUCLEOTIDE SEQUENCE [LARGE SCALE GENOMIC DNA]</scope>
    <source>
        <strain evidence="1">MT8872</strain>
    </source>
</reference>
<sequence length="86" mass="9394">MTLIRRNLAGLPVPSQLPLSLRAIIPSLGQPGPPPIVPIAAPRGPPPALPVGINPALPPKQYSDWSLPIPSKNKYRQEFYKNDRQN</sequence>
<dbReference type="AlphaFoldDB" id="A0A7E4VYM8"/>
<dbReference type="Proteomes" id="UP000492821">
    <property type="component" value="Unassembled WGS sequence"/>
</dbReference>
<organism evidence="1 2">
    <name type="scientific">Panagrellus redivivus</name>
    <name type="common">Microworm</name>
    <dbReference type="NCBI Taxonomy" id="6233"/>
    <lineage>
        <taxon>Eukaryota</taxon>
        <taxon>Metazoa</taxon>
        <taxon>Ecdysozoa</taxon>
        <taxon>Nematoda</taxon>
        <taxon>Chromadorea</taxon>
        <taxon>Rhabditida</taxon>
        <taxon>Tylenchina</taxon>
        <taxon>Panagrolaimomorpha</taxon>
        <taxon>Panagrolaimoidea</taxon>
        <taxon>Panagrolaimidae</taxon>
        <taxon>Panagrellus</taxon>
    </lineage>
</organism>
<accession>A0A7E4VYM8</accession>